<comment type="caution">
    <text evidence="2">The sequence shown here is derived from an EMBL/GenBank/DDBJ whole genome shotgun (WGS) entry which is preliminary data.</text>
</comment>
<protein>
    <submittedName>
        <fullName evidence="2">Uncharacterized protein</fullName>
    </submittedName>
</protein>
<evidence type="ECO:0000256" key="1">
    <source>
        <dbReference type="SAM" id="MobiDB-lite"/>
    </source>
</evidence>
<proteinExistence type="predicted"/>
<evidence type="ECO:0000313" key="2">
    <source>
        <dbReference type="EMBL" id="KAJ8870194.1"/>
    </source>
</evidence>
<keyword evidence="3" id="KW-1185">Reference proteome</keyword>
<feature type="region of interest" description="Disordered" evidence="1">
    <location>
        <begin position="33"/>
        <end position="60"/>
    </location>
</feature>
<organism evidence="2 3">
    <name type="scientific">Dryococelus australis</name>
    <dbReference type="NCBI Taxonomy" id="614101"/>
    <lineage>
        <taxon>Eukaryota</taxon>
        <taxon>Metazoa</taxon>
        <taxon>Ecdysozoa</taxon>
        <taxon>Arthropoda</taxon>
        <taxon>Hexapoda</taxon>
        <taxon>Insecta</taxon>
        <taxon>Pterygota</taxon>
        <taxon>Neoptera</taxon>
        <taxon>Polyneoptera</taxon>
        <taxon>Phasmatodea</taxon>
        <taxon>Verophasmatodea</taxon>
        <taxon>Anareolatae</taxon>
        <taxon>Phasmatidae</taxon>
        <taxon>Eurycanthinae</taxon>
        <taxon>Dryococelus</taxon>
    </lineage>
</organism>
<evidence type="ECO:0000313" key="3">
    <source>
        <dbReference type="Proteomes" id="UP001159363"/>
    </source>
</evidence>
<name>A0ABQ9GFY3_9NEOP</name>
<feature type="region of interest" description="Disordered" evidence="1">
    <location>
        <begin position="276"/>
        <end position="328"/>
    </location>
</feature>
<accession>A0ABQ9GFY3</accession>
<dbReference type="Proteomes" id="UP001159363">
    <property type="component" value="Chromosome 12"/>
</dbReference>
<reference evidence="2 3" key="1">
    <citation type="submission" date="2023-02" db="EMBL/GenBank/DDBJ databases">
        <title>LHISI_Scaffold_Assembly.</title>
        <authorList>
            <person name="Stuart O.P."/>
            <person name="Cleave R."/>
            <person name="Magrath M.J.L."/>
            <person name="Mikheyev A.S."/>
        </authorList>
    </citation>
    <scope>NUCLEOTIDE SEQUENCE [LARGE SCALE GENOMIC DNA]</scope>
    <source>
        <strain evidence="2">Daus_M_001</strain>
        <tissue evidence="2">Leg muscle</tissue>
    </source>
</reference>
<sequence length="328" mass="34892">MGSVQRKDFCDPADGALSDDSVAAGLCQSRTIDPDCQSHASGSPPSSPPPPNIHRHSPPPPLVGCETGSHLIPLSAPAPRRLPPSSTPGALSDPRHVDTPLAACPRLALGGCGVVVVRPLAACQGEPGSILGGVALVAFACRSRAGRCRWSAGILWILLFSLPFHFSAASYSPRFTCIGSDDLNRTMIPFCGQRIDISNIRNHTGRCRWSAGFLGDLPLPPPFHSNATPFLPHFDLIGFQDLDVMSHLNLFTDSLIHSNVPEVAWLSPRVAQINTDTSECGRPTKGDAYHPTKLSMAGEGRDSSAGVAKYGRGGARLERRRRCGEGKN</sequence>
<gene>
    <name evidence="2" type="ORF">PR048_029210</name>
</gene>
<dbReference type="EMBL" id="JARBHB010000013">
    <property type="protein sequence ID" value="KAJ8870194.1"/>
    <property type="molecule type" value="Genomic_DNA"/>
</dbReference>
<feature type="compositionally biased region" description="Pro residues" evidence="1">
    <location>
        <begin position="45"/>
        <end position="60"/>
    </location>
</feature>